<dbReference type="EMBL" id="JACGWN010000005">
    <property type="protein sequence ID" value="KAL0449331.1"/>
    <property type="molecule type" value="Genomic_DNA"/>
</dbReference>
<reference evidence="2" key="2">
    <citation type="journal article" date="2024" name="Plant">
        <title>Genomic evolution and insights into agronomic trait innovations of Sesamum species.</title>
        <authorList>
            <person name="Miao H."/>
            <person name="Wang L."/>
            <person name="Qu L."/>
            <person name="Liu H."/>
            <person name="Sun Y."/>
            <person name="Le M."/>
            <person name="Wang Q."/>
            <person name="Wei S."/>
            <person name="Zheng Y."/>
            <person name="Lin W."/>
            <person name="Duan Y."/>
            <person name="Cao H."/>
            <person name="Xiong S."/>
            <person name="Wang X."/>
            <person name="Wei L."/>
            <person name="Li C."/>
            <person name="Ma Q."/>
            <person name="Ju M."/>
            <person name="Zhao R."/>
            <person name="Li G."/>
            <person name="Mu C."/>
            <person name="Tian Q."/>
            <person name="Mei H."/>
            <person name="Zhang T."/>
            <person name="Gao T."/>
            <person name="Zhang H."/>
        </authorList>
    </citation>
    <scope>NUCLEOTIDE SEQUENCE</scope>
    <source>
        <strain evidence="2">KEN1</strain>
    </source>
</reference>
<organism evidence="2">
    <name type="scientific">Sesamum latifolium</name>
    <dbReference type="NCBI Taxonomy" id="2727402"/>
    <lineage>
        <taxon>Eukaryota</taxon>
        <taxon>Viridiplantae</taxon>
        <taxon>Streptophyta</taxon>
        <taxon>Embryophyta</taxon>
        <taxon>Tracheophyta</taxon>
        <taxon>Spermatophyta</taxon>
        <taxon>Magnoliopsida</taxon>
        <taxon>eudicotyledons</taxon>
        <taxon>Gunneridae</taxon>
        <taxon>Pentapetalae</taxon>
        <taxon>asterids</taxon>
        <taxon>lamiids</taxon>
        <taxon>Lamiales</taxon>
        <taxon>Pedaliaceae</taxon>
        <taxon>Sesamum</taxon>
    </lineage>
</organism>
<evidence type="ECO:0000256" key="1">
    <source>
        <dbReference type="SAM" id="MobiDB-lite"/>
    </source>
</evidence>
<comment type="caution">
    <text evidence="2">The sequence shown here is derived from an EMBL/GenBank/DDBJ whole genome shotgun (WGS) entry which is preliminary data.</text>
</comment>
<reference evidence="2" key="1">
    <citation type="submission" date="2020-06" db="EMBL/GenBank/DDBJ databases">
        <authorList>
            <person name="Li T."/>
            <person name="Hu X."/>
            <person name="Zhang T."/>
            <person name="Song X."/>
            <person name="Zhang H."/>
            <person name="Dai N."/>
            <person name="Sheng W."/>
            <person name="Hou X."/>
            <person name="Wei L."/>
        </authorList>
    </citation>
    <scope>NUCLEOTIDE SEQUENCE</scope>
    <source>
        <strain evidence="2">KEN1</strain>
        <tissue evidence="2">Leaf</tissue>
    </source>
</reference>
<name>A0AAW2X6S2_9LAMI</name>
<feature type="region of interest" description="Disordered" evidence="1">
    <location>
        <begin position="1"/>
        <end position="20"/>
    </location>
</feature>
<protein>
    <submittedName>
        <fullName evidence="2">Uncharacterized protein</fullName>
    </submittedName>
</protein>
<gene>
    <name evidence="2" type="ORF">Slati_1489500</name>
</gene>
<evidence type="ECO:0000313" key="2">
    <source>
        <dbReference type="EMBL" id="KAL0449331.1"/>
    </source>
</evidence>
<dbReference type="AlphaFoldDB" id="A0AAW2X6S2"/>
<accession>A0AAW2X6S2</accession>
<sequence length="131" mass="12379">MVGGAGTGTASPGSSSGASTSEGVAIRAGARAATCSLIAADTICSIAPNRAGDISSADVSEEVLCLGGSAVGPTTRGRGVACVKVAAGGPVAARVGDTPVTTCKAYSLPEVSGVFCLSATLAGFSIGKLTS</sequence>
<feature type="compositionally biased region" description="Low complexity" evidence="1">
    <location>
        <begin position="8"/>
        <end position="20"/>
    </location>
</feature>
<proteinExistence type="predicted"/>